<dbReference type="Proteomes" id="UP000663851">
    <property type="component" value="Unassembled WGS sequence"/>
</dbReference>
<evidence type="ECO:0000313" key="7">
    <source>
        <dbReference type="EMBL" id="CAF4184454.1"/>
    </source>
</evidence>
<dbReference type="SUPFAM" id="SSF81321">
    <property type="entry name" value="Family A G protein-coupled receptor-like"/>
    <property type="match status" value="1"/>
</dbReference>
<dbReference type="EMBL" id="CAJNXB010005733">
    <property type="protein sequence ID" value="CAF3443389.1"/>
    <property type="molecule type" value="Genomic_DNA"/>
</dbReference>
<evidence type="ECO:0000313" key="9">
    <source>
        <dbReference type="Proteomes" id="UP000663872"/>
    </source>
</evidence>
<dbReference type="EMBL" id="CAJOBR010009392">
    <property type="protein sequence ID" value="CAF4892275.1"/>
    <property type="molecule type" value="Genomic_DNA"/>
</dbReference>
<dbReference type="EMBL" id="CAJOBP010000485">
    <property type="protein sequence ID" value="CAF4184454.1"/>
    <property type="molecule type" value="Genomic_DNA"/>
</dbReference>
<keyword evidence="1" id="KW-0472">Membrane</keyword>
<dbReference type="EMBL" id="CAJNYV010003258">
    <property type="protein sequence ID" value="CAF3547865.1"/>
    <property type="molecule type" value="Genomic_DNA"/>
</dbReference>
<dbReference type="Gene3D" id="1.20.1070.10">
    <property type="entry name" value="Rhodopsin 7-helix transmembrane proteins"/>
    <property type="match status" value="1"/>
</dbReference>
<evidence type="ECO:0000313" key="8">
    <source>
        <dbReference type="EMBL" id="CAF4892275.1"/>
    </source>
</evidence>
<evidence type="ECO:0000256" key="1">
    <source>
        <dbReference type="SAM" id="Phobius"/>
    </source>
</evidence>
<dbReference type="Proteomes" id="UP000663825">
    <property type="component" value="Unassembled WGS sequence"/>
</dbReference>
<keyword evidence="1" id="KW-1133">Transmembrane helix</keyword>
<evidence type="ECO:0000313" key="10">
    <source>
        <dbReference type="Proteomes" id="UP000663873"/>
    </source>
</evidence>
<comment type="caution">
    <text evidence="4">The sequence shown here is derived from an EMBL/GenBank/DDBJ whole genome shotgun (WGS) entry which is preliminary data.</text>
</comment>
<dbReference type="Proteomes" id="UP000663833">
    <property type="component" value="Unassembled WGS sequence"/>
</dbReference>
<proteinExistence type="predicted"/>
<protein>
    <submittedName>
        <fullName evidence="4">Uncharacterized protein</fullName>
    </submittedName>
</protein>
<dbReference type="EMBL" id="CAJNYD010000710">
    <property type="protein sequence ID" value="CAF3291464.1"/>
    <property type="molecule type" value="Genomic_DNA"/>
</dbReference>
<dbReference type="OrthoDB" id="9990906at2759"/>
<evidence type="ECO:0000313" key="6">
    <source>
        <dbReference type="EMBL" id="CAF4131129.1"/>
    </source>
</evidence>
<feature type="transmembrane region" description="Helical" evidence="1">
    <location>
        <begin position="12"/>
        <end position="33"/>
    </location>
</feature>
<dbReference type="Proteomes" id="UP000663873">
    <property type="component" value="Unassembled WGS sequence"/>
</dbReference>
<dbReference type="Proteomes" id="UP000663848">
    <property type="component" value="Unassembled WGS sequence"/>
</dbReference>
<reference evidence="4" key="1">
    <citation type="submission" date="2021-02" db="EMBL/GenBank/DDBJ databases">
        <authorList>
            <person name="Nowell W R."/>
        </authorList>
    </citation>
    <scope>NUCLEOTIDE SEQUENCE</scope>
</reference>
<organism evidence="4 9">
    <name type="scientific">Rotaria socialis</name>
    <dbReference type="NCBI Taxonomy" id="392032"/>
    <lineage>
        <taxon>Eukaryota</taxon>
        <taxon>Metazoa</taxon>
        <taxon>Spiralia</taxon>
        <taxon>Gnathifera</taxon>
        <taxon>Rotifera</taxon>
        <taxon>Eurotatoria</taxon>
        <taxon>Bdelloidea</taxon>
        <taxon>Philodinida</taxon>
        <taxon>Philodinidae</taxon>
        <taxon>Rotaria</taxon>
    </lineage>
</organism>
<dbReference type="EMBL" id="CAJNYT010002640">
    <property type="protein sequence ID" value="CAF3482300.1"/>
    <property type="molecule type" value="Genomic_DNA"/>
</dbReference>
<accession>A0A818FWG1</accession>
<dbReference type="Proteomes" id="UP000663865">
    <property type="component" value="Unassembled WGS sequence"/>
</dbReference>
<dbReference type="Proteomes" id="UP000663872">
    <property type="component" value="Unassembled WGS sequence"/>
</dbReference>
<gene>
    <name evidence="4" type="ORF">GRG538_LOCUS16418</name>
    <name evidence="6" type="ORF">HFQ381_LOCUS3075</name>
    <name evidence="5" type="ORF">KIK155_LOCUS18281</name>
    <name evidence="2" type="ORF">LUA448_LOCUS7262</name>
    <name evidence="8" type="ORF">QYT958_LOCUS30184</name>
    <name evidence="3" type="ORF">TIS948_LOCUS31374</name>
    <name evidence="7" type="ORF">UJA718_LOCUS5525</name>
</gene>
<evidence type="ECO:0000313" key="2">
    <source>
        <dbReference type="EMBL" id="CAF3291464.1"/>
    </source>
</evidence>
<dbReference type="AlphaFoldDB" id="A0A818FWG1"/>
<dbReference type="EMBL" id="CAJOBO010000107">
    <property type="protein sequence ID" value="CAF4131129.1"/>
    <property type="molecule type" value="Genomic_DNA"/>
</dbReference>
<name>A0A818FWG1_9BILA</name>
<evidence type="ECO:0000313" key="5">
    <source>
        <dbReference type="EMBL" id="CAF3547865.1"/>
    </source>
</evidence>
<evidence type="ECO:0000313" key="4">
    <source>
        <dbReference type="EMBL" id="CAF3482300.1"/>
    </source>
</evidence>
<feature type="transmembrane region" description="Helical" evidence="1">
    <location>
        <begin position="62"/>
        <end position="82"/>
    </location>
</feature>
<keyword evidence="1" id="KW-0812">Transmembrane</keyword>
<sequence>MPNNRKTKTSTQMTVMLLVQVVCSIILSLPISIQNIYNEMTQNYNKTVQQQQQQQVENLLDILFVLITLINTVQYHFFIFTLTGKVFRQELKCLFIVAPAT</sequence>
<evidence type="ECO:0000313" key="3">
    <source>
        <dbReference type="EMBL" id="CAF3443389.1"/>
    </source>
</evidence>
<keyword evidence="10" id="KW-1185">Reference proteome</keyword>